<dbReference type="AlphaFoldDB" id="A0A7W3NG98"/>
<dbReference type="EMBL" id="JACJHT010000011">
    <property type="protein sequence ID" value="MBA9042342.1"/>
    <property type="molecule type" value="Genomic_DNA"/>
</dbReference>
<name>A0A7W3NG98_PRIAR</name>
<evidence type="ECO:0000313" key="1">
    <source>
        <dbReference type="EMBL" id="MBA9042342.1"/>
    </source>
</evidence>
<sequence>MNSKQLFLREIHSIIKEYAEVGEQLKQPDKELSWEEFNLTENEISALSAQKFTDESISAIEKIVRDNIMGAFHSAFCLLDGVSDPASENEEDVWVGLKLEEKQDDEDEEFLHDELYSSYWDWHDLNTNRNDGQR</sequence>
<evidence type="ECO:0000313" key="2">
    <source>
        <dbReference type="Proteomes" id="UP000543174"/>
    </source>
</evidence>
<accession>A0A7W3NG98</accession>
<organism evidence="1 2">
    <name type="scientific">Priestia aryabhattai</name>
    <name type="common">Bacillus aryabhattai</name>
    <dbReference type="NCBI Taxonomy" id="412384"/>
    <lineage>
        <taxon>Bacteria</taxon>
        <taxon>Bacillati</taxon>
        <taxon>Bacillota</taxon>
        <taxon>Bacilli</taxon>
        <taxon>Bacillales</taxon>
        <taxon>Bacillaceae</taxon>
        <taxon>Priestia</taxon>
    </lineage>
</organism>
<comment type="caution">
    <text evidence="1">The sequence shown here is derived from an EMBL/GenBank/DDBJ whole genome shotgun (WGS) entry which is preliminary data.</text>
</comment>
<keyword evidence="2" id="KW-1185">Reference proteome</keyword>
<protein>
    <submittedName>
        <fullName evidence="1">Uncharacterized protein</fullName>
    </submittedName>
</protein>
<dbReference type="Proteomes" id="UP000543174">
    <property type="component" value="Unassembled WGS sequence"/>
</dbReference>
<dbReference type="RefSeq" id="WP_182528001.1">
    <property type="nucleotide sequence ID" value="NZ_JACJHT010000011.1"/>
</dbReference>
<proteinExistence type="predicted"/>
<reference evidence="1" key="1">
    <citation type="submission" date="2020-08" db="EMBL/GenBank/DDBJ databases">
        <title>Functional genomics of gut bacteria from endangered species of beetles.</title>
        <authorList>
            <person name="Carlos-Shanley C."/>
        </authorList>
    </citation>
    <scope>NUCLEOTIDE SEQUENCE [LARGE SCALE GENOMIC DNA]</scope>
    <source>
        <strain evidence="1">S00060</strain>
    </source>
</reference>
<gene>
    <name evidence="1" type="ORF">HNP21_005477</name>
</gene>